<dbReference type="PANTHER" id="PTHR11566:SF32">
    <property type="entry name" value="DYNAMIN-1"/>
    <property type="match status" value="1"/>
</dbReference>
<keyword evidence="23" id="KW-0505">Motor protein</keyword>
<dbReference type="PANTHER" id="PTHR11566">
    <property type="entry name" value="DYNAMIN"/>
    <property type="match status" value="1"/>
</dbReference>
<dbReference type="GO" id="GO:0014069">
    <property type="term" value="C:postsynaptic density"/>
    <property type="evidence" value="ECO:0007669"/>
    <property type="project" value="UniProtKB-SubCell"/>
</dbReference>
<dbReference type="CDD" id="cd08771">
    <property type="entry name" value="DLP_1"/>
    <property type="match status" value="1"/>
</dbReference>
<dbReference type="InterPro" id="IPR001401">
    <property type="entry name" value="Dynamin_GTPase"/>
</dbReference>
<dbReference type="AlphaFoldDB" id="A0A8C1Z811"/>
<evidence type="ECO:0000256" key="19">
    <source>
        <dbReference type="ARBA" id="ARBA00022990"/>
    </source>
</evidence>
<evidence type="ECO:0000256" key="28">
    <source>
        <dbReference type="ARBA" id="ARBA00034102"/>
    </source>
</evidence>
<feature type="domain" description="PH" evidence="35">
    <location>
        <begin position="515"/>
        <end position="621"/>
    </location>
</feature>
<dbReference type="PROSITE" id="PS50003">
    <property type="entry name" value="PH_DOMAIN"/>
    <property type="match status" value="1"/>
</dbReference>
<evidence type="ECO:0000256" key="20">
    <source>
        <dbReference type="ARBA" id="ARBA00023018"/>
    </source>
</evidence>
<keyword evidence="11" id="KW-0254">Endocytosis</keyword>
<dbReference type="InterPro" id="IPR030381">
    <property type="entry name" value="G_DYNAMIN_dom"/>
</dbReference>
<dbReference type="GO" id="GO:0043005">
    <property type="term" value="C:neuron projection"/>
    <property type="evidence" value="ECO:0007669"/>
    <property type="project" value="UniProtKB-KW"/>
</dbReference>
<evidence type="ECO:0000256" key="21">
    <source>
        <dbReference type="ARBA" id="ARBA00023134"/>
    </source>
</evidence>
<evidence type="ECO:0000256" key="34">
    <source>
        <dbReference type="RuleBase" id="RU003932"/>
    </source>
</evidence>
<evidence type="ECO:0000256" key="9">
    <source>
        <dbReference type="ARBA" id="ARBA00022490"/>
    </source>
</evidence>
<feature type="domain" description="Dynamin-type G" evidence="37">
    <location>
        <begin position="28"/>
        <end position="294"/>
    </location>
</feature>
<dbReference type="GO" id="GO:0005525">
    <property type="term" value="F:GTP binding"/>
    <property type="evidence" value="ECO:0007669"/>
    <property type="project" value="UniProtKB-KW"/>
</dbReference>
<keyword evidence="19" id="KW-0007">Acetylation</keyword>
<dbReference type="FunFam" id="1.20.120.1240:FF:000014">
    <property type="entry name" value="Dynamin 2b"/>
    <property type="match status" value="1"/>
</dbReference>
<keyword evidence="22" id="KW-0472">Membrane</keyword>
<dbReference type="InterPro" id="IPR001849">
    <property type="entry name" value="PH_domain"/>
</dbReference>
<dbReference type="Proteomes" id="UP000694700">
    <property type="component" value="Unplaced"/>
</dbReference>
<dbReference type="GO" id="GO:0005814">
    <property type="term" value="C:centriole"/>
    <property type="evidence" value="ECO:0007669"/>
    <property type="project" value="UniProtKB-SubCell"/>
</dbReference>
<evidence type="ECO:0000256" key="16">
    <source>
        <dbReference type="ARBA" id="ARBA00022801"/>
    </source>
</evidence>
<dbReference type="Pfam" id="PF01031">
    <property type="entry name" value="Dynamin_M"/>
    <property type="match status" value="1"/>
</dbReference>
<dbReference type="SMART" id="SM00233">
    <property type="entry name" value="PH"/>
    <property type="match status" value="1"/>
</dbReference>
<organism evidence="38 39">
    <name type="scientific">Cyprinus carpio</name>
    <name type="common">Common carp</name>
    <dbReference type="NCBI Taxonomy" id="7962"/>
    <lineage>
        <taxon>Eukaryota</taxon>
        <taxon>Metazoa</taxon>
        <taxon>Chordata</taxon>
        <taxon>Craniata</taxon>
        <taxon>Vertebrata</taxon>
        <taxon>Euteleostomi</taxon>
        <taxon>Actinopterygii</taxon>
        <taxon>Neopterygii</taxon>
        <taxon>Teleostei</taxon>
        <taxon>Ostariophysi</taxon>
        <taxon>Cypriniformes</taxon>
        <taxon>Cyprinidae</taxon>
        <taxon>Cyprininae</taxon>
        <taxon>Cyprinus</taxon>
    </lineage>
</organism>
<keyword evidence="21 34" id="KW-0342">GTP-binding</keyword>
<dbReference type="InterPro" id="IPR022812">
    <property type="entry name" value="Dynamin"/>
</dbReference>
<dbReference type="FunFam" id="3.40.50.300:FF:000045">
    <property type="entry name" value="dynamin-1 isoform X2"/>
    <property type="match status" value="1"/>
</dbReference>
<dbReference type="GO" id="GO:0008017">
    <property type="term" value="F:microtubule binding"/>
    <property type="evidence" value="ECO:0007669"/>
    <property type="project" value="TreeGrafter"/>
</dbReference>
<dbReference type="Pfam" id="PF02212">
    <property type="entry name" value="GED"/>
    <property type="match status" value="1"/>
</dbReference>
<dbReference type="GO" id="GO:0055037">
    <property type="term" value="C:recycling endosome"/>
    <property type="evidence" value="ECO:0007669"/>
    <property type="project" value="UniProtKB-SubCell"/>
</dbReference>
<dbReference type="GO" id="GO:0001931">
    <property type="term" value="C:uropod"/>
    <property type="evidence" value="ECO:0007669"/>
    <property type="project" value="UniProtKB-SubCell"/>
</dbReference>
<evidence type="ECO:0000256" key="6">
    <source>
        <dbReference type="ARBA" id="ARBA00004231"/>
    </source>
</evidence>
<dbReference type="CDD" id="cd01256">
    <property type="entry name" value="PH_dynamin"/>
    <property type="match status" value="1"/>
</dbReference>
<dbReference type="GO" id="GO:0003924">
    <property type="term" value="F:GTPase activity"/>
    <property type="evidence" value="ECO:0007669"/>
    <property type="project" value="InterPro"/>
</dbReference>
<dbReference type="FunFam" id="1.20.120.1240:FF:000019">
    <property type="entry name" value="Dynamin 2"/>
    <property type="match status" value="1"/>
</dbReference>
<keyword evidence="18" id="KW-0965">Cell junction</keyword>
<comment type="catalytic activity">
    <reaction evidence="31">
        <text>GTP + H2O = GDP + phosphate + H(+)</text>
        <dbReference type="Rhea" id="RHEA:19669"/>
        <dbReference type="ChEBI" id="CHEBI:15377"/>
        <dbReference type="ChEBI" id="CHEBI:15378"/>
        <dbReference type="ChEBI" id="CHEBI:37565"/>
        <dbReference type="ChEBI" id="CHEBI:43474"/>
        <dbReference type="ChEBI" id="CHEBI:58189"/>
        <dbReference type="EC" id="3.6.5.5"/>
    </reaction>
    <physiologicalReaction direction="left-to-right" evidence="31">
        <dbReference type="Rhea" id="RHEA:19670"/>
    </physiologicalReaction>
</comment>
<keyword evidence="12" id="KW-0771">Synaptosome</keyword>
<name>A0A8C1Z811_CYPCA</name>
<dbReference type="InterPro" id="IPR019762">
    <property type="entry name" value="Dynamin_GTPase_CS"/>
</dbReference>
<evidence type="ECO:0000256" key="15">
    <source>
        <dbReference type="ARBA" id="ARBA00022753"/>
    </source>
</evidence>
<evidence type="ECO:0000256" key="18">
    <source>
        <dbReference type="ARBA" id="ARBA00022949"/>
    </source>
</evidence>
<evidence type="ECO:0000256" key="14">
    <source>
        <dbReference type="ARBA" id="ARBA00022741"/>
    </source>
</evidence>
<protein>
    <recommendedName>
        <fullName evidence="33">Dynamin-2</fullName>
        <ecNumber evidence="8">3.6.5.5</ecNumber>
    </recommendedName>
</protein>
<keyword evidence="24" id="KW-0168">Coated pit</keyword>
<dbReference type="Gene3D" id="2.30.29.30">
    <property type="entry name" value="Pleckstrin-homology domain (PH domain)/Phosphotyrosine-binding domain (PTB)"/>
    <property type="match status" value="1"/>
</dbReference>
<dbReference type="InterPro" id="IPR011993">
    <property type="entry name" value="PH-like_dom_sf"/>
</dbReference>
<comment type="similarity">
    <text evidence="34">Belongs to the TRAFAC class dynamin-like GTPase superfamily. Dynamin/Fzo/YdjA family.</text>
</comment>
<dbReference type="InterPro" id="IPR020850">
    <property type="entry name" value="GED_dom"/>
</dbReference>
<keyword evidence="17" id="KW-0581">Phagocytosis</keyword>
<sequence>MGNRGMEDLIPLVNRMQDAFSAIGQNANLDLPQIAVVGGQSAGKSSVLENFVGKDFLPRGSGIVTRRPLVLQLINCPTEYAEFLHCKGKKFTDFDEVRQEIEAETDRVTGQNKGISPVPINLRVYSPNVLNLTLVDLPGMTKVPVGDQPADIEHQIRDMLMQFVTKDNCLLLAVSPANSDLANSDALKIAKEVDPQGLRTIGVITKLDLMDEGTDARDILENKLLPLRRGYIGVVNRSQKDIDGKKDINAAMAAERKFFLSHPSYRHLADRMGTPYLQKTLNQQLTNHIRDTLPALRTKLQSQLLSIEKEVEEYKNFRPDDPSRKTKALLQMVQQFSVDFEKRIEGSGDQIDTYELSGGARINRIFHERFPFELVKMEFNEKELRKEISYAIKNIHGIRTGLFTPDMAFETIVKRQIGKIKEPCQKCVDMVISELVNTVRQCTKKLAQYPMLREEMERIVTQHIRDRESRTKQQVLLLIDIELAYMNTNHEDFIGFQYKNMLSMCCLNYTADVFQVIRKGWLTINNIGIMKGGAKEYWFVLTAESLSWYKDDEEKEKKYMLQVDNLKFRDVEKGFMSSKHIFALFNTEQRNVYKDYRQLELACETQEDVDGWKASFLRAGVYPERSDAGDENGSDSFMHSMDPQLERQVETIRNLVDSYMGIVNKTVRDLMPKTIMHLMINNTKEFINAELLAQLYSCGDQNTLMEESAEQAQRRDEMLRMYHALREALNIIGDISTTTISTSLPPPVDDSWLQVQRSGSGGRCLIQEIMTSVRNESLDVEIGLQYITEAFNDFSPARHFIY</sequence>
<keyword evidence="25" id="KW-0206">Cytoskeleton</keyword>
<reference evidence="38" key="1">
    <citation type="submission" date="2025-08" db="UniProtKB">
        <authorList>
            <consortium name="Ensembl"/>
        </authorList>
    </citation>
    <scope>IDENTIFICATION</scope>
</reference>
<keyword evidence="16" id="KW-0378">Hydrolase</keyword>
<evidence type="ECO:0000256" key="32">
    <source>
        <dbReference type="ARBA" id="ARBA00060447"/>
    </source>
</evidence>
<keyword evidence="9" id="KW-0963">Cytoplasm</keyword>
<evidence type="ECO:0000256" key="22">
    <source>
        <dbReference type="ARBA" id="ARBA00023136"/>
    </source>
</evidence>
<dbReference type="Ensembl" id="ENSCCRT00015062219.1">
    <property type="protein sequence ID" value="ENSCCRP00015060252.1"/>
    <property type="gene ID" value="ENSCCRG00015023816.1"/>
</dbReference>
<evidence type="ECO:0000256" key="3">
    <source>
        <dbReference type="ARBA" id="ARBA00004172"/>
    </source>
</evidence>
<dbReference type="GO" id="GO:0001891">
    <property type="term" value="C:phagocytic cup"/>
    <property type="evidence" value="ECO:0007669"/>
    <property type="project" value="UniProtKB-SubCell"/>
</dbReference>
<evidence type="ECO:0000256" key="10">
    <source>
        <dbReference type="ARBA" id="ARBA00022553"/>
    </source>
</evidence>
<evidence type="ECO:0000256" key="5">
    <source>
        <dbReference type="ARBA" id="ARBA00004214"/>
    </source>
</evidence>
<evidence type="ECO:0000256" key="31">
    <source>
        <dbReference type="ARBA" id="ARBA00050873"/>
    </source>
</evidence>
<evidence type="ECO:0000256" key="4">
    <source>
        <dbReference type="ARBA" id="ARBA00004188"/>
    </source>
</evidence>
<dbReference type="GO" id="GO:0002102">
    <property type="term" value="C:podosome"/>
    <property type="evidence" value="ECO:0007669"/>
    <property type="project" value="UniProtKB-SubCell"/>
</dbReference>
<accession>A0A8C1Z811</accession>
<dbReference type="GO" id="GO:0030670">
    <property type="term" value="C:phagocytic vesicle membrane"/>
    <property type="evidence" value="ECO:0007669"/>
    <property type="project" value="UniProtKB-SubCell"/>
</dbReference>
<dbReference type="SMART" id="SM00053">
    <property type="entry name" value="DYNc"/>
    <property type="match status" value="1"/>
</dbReference>
<evidence type="ECO:0000256" key="29">
    <source>
        <dbReference type="ARBA" id="ARBA00034105"/>
    </source>
</evidence>
<evidence type="ECO:0000256" key="33">
    <source>
        <dbReference type="ARBA" id="ARBA00073712"/>
    </source>
</evidence>
<keyword evidence="10" id="KW-0597">Phosphoprotein</keyword>
<keyword evidence="26" id="KW-0966">Cell projection</keyword>
<evidence type="ECO:0000256" key="25">
    <source>
        <dbReference type="ARBA" id="ARBA00023212"/>
    </source>
</evidence>
<dbReference type="GO" id="GO:0098793">
    <property type="term" value="C:presynapse"/>
    <property type="evidence" value="ECO:0007669"/>
    <property type="project" value="GOC"/>
</dbReference>
<keyword evidence="27" id="KW-0968">Cytoplasmic vesicle</keyword>
<dbReference type="EC" id="3.6.5.5" evidence="8"/>
<evidence type="ECO:0000256" key="2">
    <source>
        <dbReference type="ARBA" id="ARBA00004132"/>
    </source>
</evidence>
<evidence type="ECO:0000259" key="37">
    <source>
        <dbReference type="PROSITE" id="PS51718"/>
    </source>
</evidence>
<dbReference type="InterPro" id="IPR000375">
    <property type="entry name" value="Dynamin_stalk"/>
</dbReference>
<evidence type="ECO:0000256" key="12">
    <source>
        <dbReference type="ARBA" id="ARBA00022599"/>
    </source>
</evidence>
<dbReference type="FunFam" id="2.30.29.30:FF:000010">
    <property type="entry name" value="dynamin-1 isoform X2"/>
    <property type="match status" value="1"/>
</dbReference>
<evidence type="ECO:0000256" key="8">
    <source>
        <dbReference type="ARBA" id="ARBA00011980"/>
    </source>
</evidence>
<dbReference type="GO" id="GO:0006909">
    <property type="term" value="P:phagocytosis"/>
    <property type="evidence" value="ECO:0007669"/>
    <property type="project" value="UniProtKB-KW"/>
</dbReference>
<dbReference type="SMART" id="SM00302">
    <property type="entry name" value="GED"/>
    <property type="match status" value="1"/>
</dbReference>
<evidence type="ECO:0000256" key="23">
    <source>
        <dbReference type="ARBA" id="ARBA00023175"/>
    </source>
</evidence>
<keyword evidence="14 34" id="KW-0547">Nucleotide-binding</keyword>
<dbReference type="SUPFAM" id="SSF50729">
    <property type="entry name" value="PH domain-like"/>
    <property type="match status" value="1"/>
</dbReference>
<keyword evidence="13" id="KW-0493">Microtubule</keyword>
<dbReference type="PROSITE" id="PS00410">
    <property type="entry name" value="G_DYNAMIN_1"/>
    <property type="match status" value="1"/>
</dbReference>
<dbReference type="Pfam" id="PF00350">
    <property type="entry name" value="Dynamin_N"/>
    <property type="match status" value="1"/>
</dbReference>
<evidence type="ECO:0000256" key="11">
    <source>
        <dbReference type="ARBA" id="ARBA00022583"/>
    </source>
</evidence>
<keyword evidence="20" id="KW-0770">Synapse</keyword>
<comment type="subcellular location">
    <subcellularLocation>
        <location evidence="6">Cell projection</location>
        <location evidence="6">Phagocytic cup</location>
    </subcellularLocation>
    <subcellularLocation>
        <location evidence="4">Cell projection</location>
        <location evidence="4">Podosome</location>
    </subcellularLocation>
    <subcellularLocation>
        <location evidence="32">Cell projection</location>
        <location evidence="32">Uropodium</location>
    </subcellularLocation>
    <subcellularLocation>
        <location evidence="1">Cytoplasm</location>
        <location evidence="1">Cytoskeleton</location>
        <location evidence="1">Microtubule organizing center</location>
        <location evidence="1">Centrosome</location>
        <location evidence="1">Centriole</location>
    </subcellularLocation>
    <subcellularLocation>
        <location evidence="2">Cytoplasmic vesicle</location>
        <location evidence="2">Clathrin-coated vesicle</location>
    </subcellularLocation>
    <subcellularLocation>
        <location evidence="30">Cytoplasmic vesicle</location>
        <location evidence="30">Phagosome membrane</location>
        <topology evidence="30">Peripheral membrane protein</topology>
    </subcellularLocation>
    <subcellularLocation>
        <location evidence="7">Membrane</location>
        <location evidence="7">Clathrin-coated pit</location>
    </subcellularLocation>
    <subcellularLocation>
        <location evidence="5">Midbody</location>
    </subcellularLocation>
    <subcellularLocation>
        <location evidence="29">Postsynaptic density</location>
    </subcellularLocation>
    <subcellularLocation>
        <location evidence="3">Recycling endosome</location>
    </subcellularLocation>
    <subcellularLocation>
        <location evidence="28">Synapse</location>
        <location evidence="28">Synaptosome</location>
    </subcellularLocation>
</comment>
<dbReference type="PROSITE" id="PS51718">
    <property type="entry name" value="G_DYNAMIN_2"/>
    <property type="match status" value="1"/>
</dbReference>
<dbReference type="GO" id="GO:0016185">
    <property type="term" value="P:synaptic vesicle budding from presynaptic endocytic zone membrane"/>
    <property type="evidence" value="ECO:0007669"/>
    <property type="project" value="TreeGrafter"/>
</dbReference>
<dbReference type="GO" id="GO:0031623">
    <property type="term" value="P:receptor internalization"/>
    <property type="evidence" value="ECO:0007669"/>
    <property type="project" value="TreeGrafter"/>
</dbReference>
<evidence type="ECO:0000256" key="7">
    <source>
        <dbReference type="ARBA" id="ARBA00004600"/>
    </source>
</evidence>
<evidence type="ECO:0000256" key="17">
    <source>
        <dbReference type="ARBA" id="ARBA00022907"/>
    </source>
</evidence>
<dbReference type="GO" id="GO:0030136">
    <property type="term" value="C:clathrin-coated vesicle"/>
    <property type="evidence" value="ECO:0007669"/>
    <property type="project" value="UniProtKB-SubCell"/>
</dbReference>
<dbReference type="GO" id="GO:0030496">
    <property type="term" value="C:midbody"/>
    <property type="evidence" value="ECO:0007669"/>
    <property type="project" value="UniProtKB-SubCell"/>
</dbReference>
<evidence type="ECO:0000256" key="26">
    <source>
        <dbReference type="ARBA" id="ARBA00023273"/>
    </source>
</evidence>
<evidence type="ECO:0000256" key="1">
    <source>
        <dbReference type="ARBA" id="ARBA00004114"/>
    </source>
</evidence>
<evidence type="ECO:0000256" key="27">
    <source>
        <dbReference type="ARBA" id="ARBA00023329"/>
    </source>
</evidence>
<dbReference type="GO" id="GO:0005874">
    <property type="term" value="C:microtubule"/>
    <property type="evidence" value="ECO:0007669"/>
    <property type="project" value="UniProtKB-KW"/>
</dbReference>
<keyword evidence="15" id="KW-0967">Endosome</keyword>
<evidence type="ECO:0000256" key="24">
    <source>
        <dbReference type="ARBA" id="ARBA00023176"/>
    </source>
</evidence>
<dbReference type="Gene3D" id="1.20.120.1240">
    <property type="entry name" value="Dynamin, middle domain"/>
    <property type="match status" value="1"/>
</dbReference>
<dbReference type="Pfam" id="PF00169">
    <property type="entry name" value="PH"/>
    <property type="match status" value="1"/>
</dbReference>
<dbReference type="GO" id="GO:0005905">
    <property type="term" value="C:clathrin-coated pit"/>
    <property type="evidence" value="ECO:0007669"/>
    <property type="project" value="UniProtKB-SubCell"/>
</dbReference>
<dbReference type="Gene3D" id="3.40.50.300">
    <property type="entry name" value="P-loop containing nucleotide triphosphate hydrolases"/>
    <property type="match status" value="1"/>
</dbReference>
<evidence type="ECO:0000313" key="38">
    <source>
        <dbReference type="Ensembl" id="ENSCCRP00015060252.1"/>
    </source>
</evidence>
<feature type="domain" description="GED" evidence="36">
    <location>
        <begin position="649"/>
        <end position="740"/>
    </location>
</feature>
<dbReference type="InterPro" id="IPR045063">
    <property type="entry name" value="Dynamin_N"/>
</dbReference>
<evidence type="ECO:0000256" key="30">
    <source>
        <dbReference type="ARBA" id="ARBA00046301"/>
    </source>
</evidence>
<dbReference type="PRINTS" id="PR00195">
    <property type="entry name" value="DYNAMIN"/>
</dbReference>
<proteinExistence type="inferred from homology"/>
<evidence type="ECO:0000256" key="13">
    <source>
        <dbReference type="ARBA" id="ARBA00022701"/>
    </source>
</evidence>
<dbReference type="InterPro" id="IPR003130">
    <property type="entry name" value="GED"/>
</dbReference>
<evidence type="ECO:0000259" key="35">
    <source>
        <dbReference type="PROSITE" id="PS50003"/>
    </source>
</evidence>
<evidence type="ECO:0000313" key="39">
    <source>
        <dbReference type="Proteomes" id="UP000694700"/>
    </source>
</evidence>
<dbReference type="InterPro" id="IPR027417">
    <property type="entry name" value="P-loop_NTPase"/>
</dbReference>
<dbReference type="PROSITE" id="PS51388">
    <property type="entry name" value="GED"/>
    <property type="match status" value="1"/>
</dbReference>
<dbReference type="SUPFAM" id="SSF52540">
    <property type="entry name" value="P-loop containing nucleoside triphosphate hydrolases"/>
    <property type="match status" value="1"/>
</dbReference>
<evidence type="ECO:0000259" key="36">
    <source>
        <dbReference type="PROSITE" id="PS51388"/>
    </source>
</evidence>